<dbReference type="InterPro" id="IPR005331">
    <property type="entry name" value="Sulfotransferase"/>
</dbReference>
<dbReference type="GO" id="GO:0016051">
    <property type="term" value="P:carbohydrate biosynthetic process"/>
    <property type="evidence" value="ECO:0007669"/>
    <property type="project" value="InterPro"/>
</dbReference>
<reference evidence="8 9" key="1">
    <citation type="submission" date="2020-05" db="EMBL/GenBank/DDBJ databases">
        <title>Genome sequence of Isoptericola sp. JC619 isolated from Chilika lagoon, India.</title>
        <authorList>
            <person name="Kumar D."/>
            <person name="Appam K."/>
            <person name="Gandham S."/>
            <person name="Uppada J."/>
            <person name="Sasikala C."/>
            <person name="Venkata Ramana C."/>
        </authorList>
    </citation>
    <scope>NUCLEOTIDE SEQUENCE [LARGE SCALE GENOMIC DNA]</scope>
    <source>
        <strain evidence="8 9">JC619</strain>
    </source>
</reference>
<dbReference type="RefSeq" id="WP_171247383.1">
    <property type="nucleotide sequence ID" value="NZ_JABFAJ010000018.1"/>
</dbReference>
<dbReference type="Proteomes" id="UP000557204">
    <property type="component" value="Unassembled WGS sequence"/>
</dbReference>
<dbReference type="InterPro" id="IPR018011">
    <property type="entry name" value="Carb_sulfotrans_8-10"/>
</dbReference>
<keyword evidence="9" id="KW-1185">Reference proteome</keyword>
<evidence type="ECO:0000256" key="6">
    <source>
        <dbReference type="ARBA" id="ARBA00023136"/>
    </source>
</evidence>
<dbReference type="GO" id="GO:0016020">
    <property type="term" value="C:membrane"/>
    <property type="evidence" value="ECO:0007669"/>
    <property type="project" value="InterPro"/>
</dbReference>
<proteinExistence type="predicted"/>
<keyword evidence="2 8" id="KW-0808">Transferase</keyword>
<keyword evidence="5" id="KW-0333">Golgi apparatus</keyword>
<evidence type="ECO:0000256" key="7">
    <source>
        <dbReference type="ARBA" id="ARBA00023180"/>
    </source>
</evidence>
<dbReference type="Pfam" id="PF03567">
    <property type="entry name" value="Sulfotransfer_2"/>
    <property type="match status" value="1"/>
</dbReference>
<name>A0A849K7Y4_9MICO</name>
<keyword evidence="7" id="KW-0325">Glycoprotein</keyword>
<sequence length="324" mass="37091">MRNTWVFPDQKILYTQLPKNACSSIKWMLAEVSGQDPQGFRRALSDEQSRRMLVHNRRLWKGVGRLSEMSPESRAEISQANGWFVFAVVRDPRLRAWSAWQSKFLVGDPVYVHRKFADAPWLPRVPKDAGDVLDDWRRFVDALAAGDGPVRDGHFRSQADRLSENQIPYDRIYEMRELSRMLEDLGAHLERRGQPHDLAMPRENDTPLAAGREVFDDGVLEQLETIYAGDFARFGHLWDLGPTLAKEISWDRAAMTDIGQRVAHNERIADLFSIGRRERSRRRDLEDALADRVAVGDAPAKDLVNELGRRVRGRVRGVVGRGRA</sequence>
<comment type="subcellular location">
    <subcellularLocation>
        <location evidence="1">Golgi apparatus membrane</location>
        <topology evidence="1">Single-pass type II membrane protein</topology>
    </subcellularLocation>
</comment>
<evidence type="ECO:0000256" key="1">
    <source>
        <dbReference type="ARBA" id="ARBA00004323"/>
    </source>
</evidence>
<keyword evidence="4" id="KW-1133">Transmembrane helix</keyword>
<evidence type="ECO:0000256" key="4">
    <source>
        <dbReference type="ARBA" id="ARBA00022989"/>
    </source>
</evidence>
<accession>A0A849K7Y4</accession>
<evidence type="ECO:0000256" key="3">
    <source>
        <dbReference type="ARBA" id="ARBA00022692"/>
    </source>
</evidence>
<evidence type="ECO:0000313" key="8">
    <source>
        <dbReference type="EMBL" id="NNU27885.1"/>
    </source>
</evidence>
<dbReference type="AlphaFoldDB" id="A0A849K7Y4"/>
<evidence type="ECO:0000313" key="9">
    <source>
        <dbReference type="Proteomes" id="UP000557204"/>
    </source>
</evidence>
<keyword evidence="6" id="KW-0472">Membrane</keyword>
<organism evidence="8 9">
    <name type="scientific">Isoptericola sediminis</name>
    <dbReference type="NCBI Taxonomy" id="2733572"/>
    <lineage>
        <taxon>Bacteria</taxon>
        <taxon>Bacillati</taxon>
        <taxon>Actinomycetota</taxon>
        <taxon>Actinomycetes</taxon>
        <taxon>Micrococcales</taxon>
        <taxon>Promicromonosporaceae</taxon>
        <taxon>Isoptericola</taxon>
    </lineage>
</organism>
<evidence type="ECO:0000256" key="5">
    <source>
        <dbReference type="ARBA" id="ARBA00023034"/>
    </source>
</evidence>
<protein>
    <submittedName>
        <fullName evidence="8">Sulfotransferase family 2 domain-containing protein</fullName>
    </submittedName>
</protein>
<dbReference type="PANTHER" id="PTHR12137">
    <property type="entry name" value="CARBOHYDRATE SULFOTRANSFERASE"/>
    <property type="match status" value="1"/>
</dbReference>
<keyword evidence="3" id="KW-0812">Transmembrane</keyword>
<evidence type="ECO:0000256" key="2">
    <source>
        <dbReference type="ARBA" id="ARBA00022679"/>
    </source>
</evidence>
<gene>
    <name evidence="8" type="ORF">HLI28_10075</name>
</gene>
<dbReference type="PANTHER" id="PTHR12137:SF54">
    <property type="entry name" value="CARBOHYDRATE SULFOTRANSFERASE"/>
    <property type="match status" value="1"/>
</dbReference>
<comment type="caution">
    <text evidence="8">The sequence shown here is derived from an EMBL/GenBank/DDBJ whole genome shotgun (WGS) entry which is preliminary data.</text>
</comment>
<dbReference type="EMBL" id="JABFAJ010000018">
    <property type="protein sequence ID" value="NNU27885.1"/>
    <property type="molecule type" value="Genomic_DNA"/>
</dbReference>
<dbReference type="GO" id="GO:0008146">
    <property type="term" value="F:sulfotransferase activity"/>
    <property type="evidence" value="ECO:0007669"/>
    <property type="project" value="InterPro"/>
</dbReference>